<feature type="compositionally biased region" description="Basic and acidic residues" evidence="4">
    <location>
        <begin position="426"/>
        <end position="453"/>
    </location>
</feature>
<dbReference type="InterPro" id="IPR041627">
    <property type="entry name" value="AAA_lid_6"/>
</dbReference>
<keyword evidence="3" id="KW-0067">ATP-binding</keyword>
<evidence type="ECO:0000256" key="2">
    <source>
        <dbReference type="ARBA" id="ARBA00022741"/>
    </source>
</evidence>
<dbReference type="Gene3D" id="3.40.50.300">
    <property type="entry name" value="P-loop containing nucleotide triphosphate hydrolases"/>
    <property type="match status" value="1"/>
</dbReference>
<comment type="caution">
    <text evidence="6">The sequence shown here is derived from an EMBL/GenBank/DDBJ whole genome shotgun (WGS) entry which is preliminary data.</text>
</comment>
<dbReference type="FunFam" id="3.40.50.300:FF:000216">
    <property type="entry name" value="Type VII secretion ATPase EccA"/>
    <property type="match status" value="1"/>
</dbReference>
<dbReference type="InterPro" id="IPR027417">
    <property type="entry name" value="P-loop_NTPase"/>
</dbReference>
<gene>
    <name evidence="6" type="ORF">N0V84_005764</name>
</gene>
<dbReference type="PANTHER" id="PTHR43392:SF2">
    <property type="entry name" value="AAA-TYPE ATPASE FAMILY PROTEIN _ ANKYRIN REPEAT FAMILY PROTEIN"/>
    <property type="match status" value="1"/>
</dbReference>
<evidence type="ECO:0000313" key="6">
    <source>
        <dbReference type="EMBL" id="KAJ4320700.1"/>
    </source>
</evidence>
<dbReference type="GO" id="GO:0016887">
    <property type="term" value="F:ATP hydrolysis activity"/>
    <property type="evidence" value="ECO:0007669"/>
    <property type="project" value="InterPro"/>
</dbReference>
<feature type="compositionally biased region" description="Acidic residues" evidence="4">
    <location>
        <begin position="395"/>
        <end position="404"/>
    </location>
</feature>
<dbReference type="AlphaFoldDB" id="A0A9W9BNZ0"/>
<sequence length="516" mass="57540">MKLGKKGFSATDMAKKVALDVLRRERNRPHFGNAGAIDILLNEAQASHQKRVSSGKVGRHGKLEAIDFDQDFDRAERGDTDVKALFEGDVGRDKLISVLQGYQSRVRHAKALDIDPEIPYNFLFRGPPGTGKTTAARKMGKVYYDMGFLASTEVIECSATDLIGEYVGQTGPKVQQLLDKALGRILFIDEAYRLASGHNSFAREAVDELVDSVTKPKYHGKLIIILAGYVEDINTLLNINPGMTSRFPESIDFDPLCPEACIKLMTSELQGWKTKLQGRKPMELSCLEKPHWCFIEKLETKFRMLSSQDSWANARDVKQLATKIFRKLDLSSATLKITESLVHTALDEMAAERAGRMVNTKKPLAELAASVQAHGPRLSPSVLTSSSATVQEQKSDDESEEEPDLGPADGKTIRDPGVSDAVWEQLQRDKEKEAQEEKELHRLKKAQKDASDADRERLVREILAEEDRRRKVEARKAKLQRQGICPAGFNWIKQDGGYRCAGGAHWVPNEAIDKLA</sequence>
<comment type="similarity">
    <text evidence="1">Belongs to the CbxX/CfxQ family.</text>
</comment>
<evidence type="ECO:0000313" key="7">
    <source>
        <dbReference type="Proteomes" id="UP001140502"/>
    </source>
</evidence>
<feature type="compositionally biased region" description="Polar residues" evidence="4">
    <location>
        <begin position="381"/>
        <end position="390"/>
    </location>
</feature>
<organism evidence="6 7">
    <name type="scientific">Fusarium piperis</name>
    <dbReference type="NCBI Taxonomy" id="1435070"/>
    <lineage>
        <taxon>Eukaryota</taxon>
        <taxon>Fungi</taxon>
        <taxon>Dikarya</taxon>
        <taxon>Ascomycota</taxon>
        <taxon>Pezizomycotina</taxon>
        <taxon>Sordariomycetes</taxon>
        <taxon>Hypocreomycetidae</taxon>
        <taxon>Hypocreales</taxon>
        <taxon>Nectriaceae</taxon>
        <taxon>Fusarium</taxon>
        <taxon>Fusarium solani species complex</taxon>
    </lineage>
</organism>
<evidence type="ECO:0000256" key="4">
    <source>
        <dbReference type="SAM" id="MobiDB-lite"/>
    </source>
</evidence>
<dbReference type="GO" id="GO:0005524">
    <property type="term" value="F:ATP binding"/>
    <property type="evidence" value="ECO:0007669"/>
    <property type="project" value="UniProtKB-KW"/>
</dbReference>
<name>A0A9W9BNZ0_9HYPO</name>
<dbReference type="Proteomes" id="UP001140502">
    <property type="component" value="Unassembled WGS sequence"/>
</dbReference>
<dbReference type="Pfam" id="PF00004">
    <property type="entry name" value="AAA"/>
    <property type="match status" value="1"/>
</dbReference>
<accession>A0A9W9BNZ0</accession>
<dbReference type="OrthoDB" id="2423195at2759"/>
<protein>
    <recommendedName>
        <fullName evidence="5">AAA+ ATPase domain-containing protein</fullName>
    </recommendedName>
</protein>
<proteinExistence type="inferred from homology"/>
<dbReference type="InterPro" id="IPR003959">
    <property type="entry name" value="ATPase_AAA_core"/>
</dbReference>
<dbReference type="InterPro" id="IPR050773">
    <property type="entry name" value="CbxX/CfxQ_RuBisCO_ESX"/>
</dbReference>
<reference evidence="6" key="1">
    <citation type="submission" date="2022-10" db="EMBL/GenBank/DDBJ databases">
        <title>Tapping the CABI collections for fungal endophytes: first genome assemblies for Collariella, Neodidymelliopsis, Ascochyta clinopodiicola, Didymella pomorum, Didymosphaeria variabile, Neocosmospora piperis and Neocucurbitaria cava.</title>
        <authorList>
            <person name="Hill R."/>
        </authorList>
    </citation>
    <scope>NUCLEOTIDE SEQUENCE</scope>
    <source>
        <strain evidence="6">IMI 366586</strain>
    </source>
</reference>
<dbReference type="InterPro" id="IPR000641">
    <property type="entry name" value="CbxX/CfxQ"/>
</dbReference>
<dbReference type="SUPFAM" id="SSF52540">
    <property type="entry name" value="P-loop containing nucleoside triphosphate hydrolases"/>
    <property type="match status" value="1"/>
</dbReference>
<feature type="region of interest" description="Disordered" evidence="4">
    <location>
        <begin position="372"/>
        <end position="453"/>
    </location>
</feature>
<dbReference type="CDD" id="cd00009">
    <property type="entry name" value="AAA"/>
    <property type="match status" value="1"/>
</dbReference>
<dbReference type="SMART" id="SM00382">
    <property type="entry name" value="AAA"/>
    <property type="match status" value="1"/>
</dbReference>
<evidence type="ECO:0000259" key="5">
    <source>
        <dbReference type="SMART" id="SM00382"/>
    </source>
</evidence>
<keyword evidence="7" id="KW-1185">Reference proteome</keyword>
<feature type="domain" description="AAA+ ATPase" evidence="5">
    <location>
        <begin position="118"/>
        <end position="257"/>
    </location>
</feature>
<evidence type="ECO:0000256" key="3">
    <source>
        <dbReference type="ARBA" id="ARBA00022840"/>
    </source>
</evidence>
<dbReference type="EMBL" id="JAPEUR010000105">
    <property type="protein sequence ID" value="KAJ4320700.1"/>
    <property type="molecule type" value="Genomic_DNA"/>
</dbReference>
<dbReference type="PANTHER" id="PTHR43392">
    <property type="entry name" value="AAA-TYPE ATPASE FAMILY PROTEIN / ANKYRIN REPEAT FAMILY PROTEIN"/>
    <property type="match status" value="1"/>
</dbReference>
<dbReference type="InterPro" id="IPR003593">
    <property type="entry name" value="AAA+_ATPase"/>
</dbReference>
<dbReference type="PRINTS" id="PR00819">
    <property type="entry name" value="CBXCFQXSUPER"/>
</dbReference>
<keyword evidence="2" id="KW-0547">Nucleotide-binding</keyword>
<evidence type="ECO:0000256" key="1">
    <source>
        <dbReference type="ARBA" id="ARBA00010378"/>
    </source>
</evidence>
<dbReference type="Pfam" id="PF17866">
    <property type="entry name" value="AAA_lid_6"/>
    <property type="match status" value="1"/>
</dbReference>